<accession>A0A160VIS3</accession>
<proteinExistence type="predicted"/>
<protein>
    <submittedName>
        <fullName evidence="2">Uncharacterized protein</fullName>
    </submittedName>
</protein>
<sequence length="47" mass="5159">MNDTDPKTVYRYDTGGSGFKKAALFLLILAGLMAVFAIYWLTPFLGA</sequence>
<organism evidence="2">
    <name type="scientific">hydrothermal vent metagenome</name>
    <dbReference type="NCBI Taxonomy" id="652676"/>
    <lineage>
        <taxon>unclassified sequences</taxon>
        <taxon>metagenomes</taxon>
        <taxon>ecological metagenomes</taxon>
    </lineage>
</organism>
<keyword evidence="1" id="KW-0472">Membrane</keyword>
<evidence type="ECO:0000256" key="1">
    <source>
        <dbReference type="SAM" id="Phobius"/>
    </source>
</evidence>
<feature type="transmembrane region" description="Helical" evidence="1">
    <location>
        <begin position="21"/>
        <end position="41"/>
    </location>
</feature>
<gene>
    <name evidence="2" type="ORF">MGWOODY_Mmi968</name>
</gene>
<name>A0A160VIS3_9ZZZZ</name>
<keyword evidence="1" id="KW-0812">Transmembrane</keyword>
<dbReference type="EMBL" id="FAXC01000422">
    <property type="protein sequence ID" value="CUV10472.1"/>
    <property type="molecule type" value="Genomic_DNA"/>
</dbReference>
<reference evidence="2" key="1">
    <citation type="submission" date="2015-10" db="EMBL/GenBank/DDBJ databases">
        <authorList>
            <person name="Gilbert D.G."/>
        </authorList>
    </citation>
    <scope>NUCLEOTIDE SEQUENCE</scope>
</reference>
<dbReference type="AlphaFoldDB" id="A0A160VIS3"/>
<keyword evidence="1" id="KW-1133">Transmembrane helix</keyword>
<evidence type="ECO:0000313" key="2">
    <source>
        <dbReference type="EMBL" id="CUV10472.1"/>
    </source>
</evidence>